<dbReference type="GO" id="GO:0004252">
    <property type="term" value="F:serine-type endopeptidase activity"/>
    <property type="evidence" value="ECO:0007669"/>
    <property type="project" value="UniProtKB-UniRule"/>
</dbReference>
<dbReference type="GO" id="GO:0006508">
    <property type="term" value="P:proteolysis"/>
    <property type="evidence" value="ECO:0007669"/>
    <property type="project" value="UniProtKB-KW"/>
</dbReference>
<feature type="active site" description="Charge relay system" evidence="5 6">
    <location>
        <position position="442"/>
    </location>
</feature>
<evidence type="ECO:0000256" key="6">
    <source>
        <dbReference type="PROSITE-ProRule" id="PRU01240"/>
    </source>
</evidence>
<feature type="chain" id="PRO_5042222979" evidence="8">
    <location>
        <begin position="22"/>
        <end position="1109"/>
    </location>
</feature>
<dbReference type="InterPro" id="IPR023828">
    <property type="entry name" value="Peptidase_S8_Ser-AS"/>
</dbReference>
<sequence>MKHKKVTAVALGIALSSSLTAATLQVGVAAYAEDDASAVADNSGSAQVVTLITGDQVRVTSSGSGAQSIAVIPAAGRENMQFHHSSTEDGISVIPADALPFVQSGRLDARLFDVRGLIKQGFGDSRPLPLILAGDPAAPSIQSTMAAPLADVGAEVVRELPSINGISVEPSSDDSAEVWSVLGAENSTFSTAIDRVWLNGQAEVLDEESNAQIGAPEAWEVGFTGEGATVAVLDSGYDAEHPDLVDVVVDAEDFTGGDTGTDDENGHGTHVASTVAGSGAASDGAHAGVAPGADLIVGKVCGSSGSCYEDAIIAGMEWAAEQGADVANLSLGAGPTDGTDPMSAAVNTLTEQSGTLYVIAVGNSGADDDIRSPAAADAALSVASVTKGDELSEFSSRGPRFRDKAMKPDIAAPGSDIIAARGAGTAGGNPVDESYTSMSGTSMASPHVAGAAAIVAAQNPDWEAEQIKAVLTGSSVPLDGPSVTAQGAGRLDVAAAVEAEVYTSPASVSHGVLPYPQDQEPTTEELTYRNTGDSEITLDLAFEPVGPDGAPAPAGLFSLSADQVTVSASGEAVVELTVDPSVNEQLGFFGGSVLASSADGETTVSTPTGVFLESESYDLTVEATTKSGAAAVNPYIEAVNRETGESFTVAKSTDGVFSARLPIGRYDVLAVLTENVEEGGVTVGGTATVAAEMDVDLSKDTSVVFDGTQGEPVSVEVDREATVAAATLDLTLPGYSLGAVQMGDGFENYVIPTGEAETNGLGFVYRPTLGSAADAKEPYEYNLVFDSPGIPSEPNFVVSDEELAAVQTSYHAQGVETSAMHSATGLLPEEFFSFGLELPVEVPTEKLHLFTTEGVRWQETLSFGGLRTFEDLGRSNSFEAGDHTATWNRAPLGVGVGTEAKPASQRIGDELILALGYFAPSEANTTSAFFGSEPEFVGTATLSANDEIIASKPVTGFEQFTVPGGESVFTYDVSATRSVPWSVLGTEVNATWTFTSDTAKTPTGLPLLGVAFDGEVDDLGRAPAGVEYPLNMRVNNSAGTEISELALEVSYDDGASWTSVEPSQTDQGWTASLTHPEGDGFVSLRASAVDSAGNSVEQTMLRAYQITAG</sequence>
<dbReference type="EMBL" id="CP014859">
    <property type="protein sequence ID" value="AOS62250.1"/>
    <property type="molecule type" value="Genomic_DNA"/>
</dbReference>
<dbReference type="Proteomes" id="UP000095210">
    <property type="component" value="Chromosome"/>
</dbReference>
<dbReference type="InterPro" id="IPR022398">
    <property type="entry name" value="Peptidase_S8_His-AS"/>
</dbReference>
<evidence type="ECO:0000313" key="10">
    <source>
        <dbReference type="EMBL" id="AOS62250.1"/>
    </source>
</evidence>
<evidence type="ECO:0000256" key="3">
    <source>
        <dbReference type="ARBA" id="ARBA00022801"/>
    </source>
</evidence>
<name>A0AAC9MXF9_9PSEU</name>
<dbReference type="InterPro" id="IPR036852">
    <property type="entry name" value="Peptidase_S8/S53_dom_sf"/>
</dbReference>
<proteinExistence type="inferred from homology"/>
<organism evidence="10 11">
    <name type="scientific">Actinoalloteichus hymeniacidonis</name>
    <dbReference type="NCBI Taxonomy" id="340345"/>
    <lineage>
        <taxon>Bacteria</taxon>
        <taxon>Bacillati</taxon>
        <taxon>Actinomycetota</taxon>
        <taxon>Actinomycetes</taxon>
        <taxon>Pseudonocardiales</taxon>
        <taxon>Pseudonocardiaceae</taxon>
        <taxon>Actinoalloteichus</taxon>
    </lineage>
</organism>
<evidence type="ECO:0000259" key="9">
    <source>
        <dbReference type="Pfam" id="PF00082"/>
    </source>
</evidence>
<dbReference type="PANTHER" id="PTHR43399:SF4">
    <property type="entry name" value="CELL WALL-ASSOCIATED PROTEASE"/>
    <property type="match status" value="1"/>
</dbReference>
<dbReference type="InterPro" id="IPR000209">
    <property type="entry name" value="Peptidase_S8/S53_dom"/>
</dbReference>
<keyword evidence="3 6" id="KW-0378">Hydrolase</keyword>
<evidence type="ECO:0000313" key="11">
    <source>
        <dbReference type="Proteomes" id="UP000095210"/>
    </source>
</evidence>
<evidence type="ECO:0000256" key="2">
    <source>
        <dbReference type="ARBA" id="ARBA00022670"/>
    </source>
</evidence>
<protein>
    <submittedName>
        <fullName evidence="10">Subtilisin-like serine protease</fullName>
    </submittedName>
</protein>
<feature type="region of interest" description="Disordered" evidence="7">
    <location>
        <begin position="421"/>
        <end position="442"/>
    </location>
</feature>
<evidence type="ECO:0000256" key="5">
    <source>
        <dbReference type="PIRSR" id="PIRSR615500-1"/>
    </source>
</evidence>
<dbReference type="Pfam" id="PF00082">
    <property type="entry name" value="Peptidase_S8"/>
    <property type="match status" value="1"/>
</dbReference>
<dbReference type="AlphaFoldDB" id="A0AAC9MXF9"/>
<dbReference type="KEGG" id="ahm:TL08_07155"/>
<keyword evidence="4 6" id="KW-0720">Serine protease</keyword>
<dbReference type="InterPro" id="IPR015500">
    <property type="entry name" value="Peptidase_S8_subtilisin-rel"/>
</dbReference>
<dbReference type="SUPFAM" id="SSF52743">
    <property type="entry name" value="Subtilisin-like"/>
    <property type="match status" value="1"/>
</dbReference>
<accession>A0AAC9MXF9</accession>
<evidence type="ECO:0000256" key="7">
    <source>
        <dbReference type="SAM" id="MobiDB-lite"/>
    </source>
</evidence>
<feature type="active site" description="Charge relay system" evidence="5 6">
    <location>
        <position position="234"/>
    </location>
</feature>
<feature type="signal peptide" evidence="8">
    <location>
        <begin position="1"/>
        <end position="21"/>
    </location>
</feature>
<dbReference type="PANTHER" id="PTHR43399">
    <property type="entry name" value="SUBTILISIN-RELATED"/>
    <property type="match status" value="1"/>
</dbReference>
<keyword evidence="2 6" id="KW-0645">Protease</keyword>
<gene>
    <name evidence="10" type="ORF">TL08_07155</name>
</gene>
<evidence type="ECO:0000256" key="8">
    <source>
        <dbReference type="SAM" id="SignalP"/>
    </source>
</evidence>
<dbReference type="PROSITE" id="PS00138">
    <property type="entry name" value="SUBTILASE_SER"/>
    <property type="match status" value="1"/>
</dbReference>
<dbReference type="PRINTS" id="PR00723">
    <property type="entry name" value="SUBTILISIN"/>
</dbReference>
<evidence type="ECO:0000256" key="4">
    <source>
        <dbReference type="ARBA" id="ARBA00022825"/>
    </source>
</evidence>
<dbReference type="Gene3D" id="3.40.50.200">
    <property type="entry name" value="Peptidase S8/S53 domain"/>
    <property type="match status" value="1"/>
</dbReference>
<feature type="domain" description="Peptidase S8/S53" evidence="9">
    <location>
        <begin position="225"/>
        <end position="476"/>
    </location>
</feature>
<dbReference type="InterPro" id="IPR051048">
    <property type="entry name" value="Peptidase_S8/S53_subtilisin"/>
</dbReference>
<comment type="similarity">
    <text evidence="1 6">Belongs to the peptidase S8 family.</text>
</comment>
<dbReference type="PROSITE" id="PS51892">
    <property type="entry name" value="SUBTILASE"/>
    <property type="match status" value="1"/>
</dbReference>
<keyword evidence="11" id="KW-1185">Reference proteome</keyword>
<feature type="active site" description="Charge relay system" evidence="5 6">
    <location>
        <position position="267"/>
    </location>
</feature>
<keyword evidence="8" id="KW-0732">Signal</keyword>
<evidence type="ECO:0000256" key="1">
    <source>
        <dbReference type="ARBA" id="ARBA00011073"/>
    </source>
</evidence>
<reference evidence="11" key="1">
    <citation type="submission" date="2016-03" db="EMBL/GenBank/DDBJ databases">
        <title>Complete genome sequence of the type strain Actinoalloteichus hymeniacidonis DSM 45092.</title>
        <authorList>
            <person name="Schaffert L."/>
            <person name="Albersmeier A."/>
            <person name="Winkler A."/>
            <person name="Kalinowski J."/>
            <person name="Zotchev S."/>
            <person name="Ruckert C."/>
        </authorList>
    </citation>
    <scope>NUCLEOTIDE SEQUENCE [LARGE SCALE GENOMIC DNA]</scope>
    <source>
        <strain evidence="11">HPA177(T) (DSM 45092(T))</strain>
    </source>
</reference>
<dbReference type="PROSITE" id="PS00137">
    <property type="entry name" value="SUBTILASE_HIS"/>
    <property type="match status" value="1"/>
</dbReference>